<feature type="transmembrane region" description="Helical" evidence="9">
    <location>
        <begin position="101"/>
        <end position="122"/>
    </location>
</feature>
<feature type="transmembrane region" description="Helical" evidence="9">
    <location>
        <begin position="458"/>
        <end position="478"/>
    </location>
</feature>
<dbReference type="PANTHER" id="PTHR48022:SF78">
    <property type="entry name" value="MONOSACCHARIDE TRANSPORTER, PUTATIVE (AFU_ORTHOLOGUE AFUA_2G02110)-RELATED"/>
    <property type="match status" value="1"/>
</dbReference>
<evidence type="ECO:0000256" key="4">
    <source>
        <dbReference type="ARBA" id="ARBA00022692"/>
    </source>
</evidence>
<dbReference type="InterPro" id="IPR036259">
    <property type="entry name" value="MFS_trans_sf"/>
</dbReference>
<feature type="transmembrane region" description="Helical" evidence="9">
    <location>
        <begin position="391"/>
        <end position="410"/>
    </location>
</feature>
<comment type="similarity">
    <text evidence="2 8">Belongs to the major facilitator superfamily. Sugar transporter (TC 2.A.1.1) family.</text>
</comment>
<feature type="transmembrane region" description="Helical" evidence="9">
    <location>
        <begin position="352"/>
        <end position="371"/>
    </location>
</feature>
<keyword evidence="4 9" id="KW-0812">Transmembrane</keyword>
<feature type="transmembrane region" description="Helical" evidence="9">
    <location>
        <begin position="195"/>
        <end position="212"/>
    </location>
</feature>
<evidence type="ECO:0000256" key="8">
    <source>
        <dbReference type="RuleBase" id="RU003346"/>
    </source>
</evidence>
<organism evidence="11 12">
    <name type="scientific">Pyrrhoderma noxium</name>
    <dbReference type="NCBI Taxonomy" id="2282107"/>
    <lineage>
        <taxon>Eukaryota</taxon>
        <taxon>Fungi</taxon>
        <taxon>Dikarya</taxon>
        <taxon>Basidiomycota</taxon>
        <taxon>Agaricomycotina</taxon>
        <taxon>Agaricomycetes</taxon>
        <taxon>Hymenochaetales</taxon>
        <taxon>Hymenochaetaceae</taxon>
        <taxon>Pyrrhoderma</taxon>
    </lineage>
</organism>
<dbReference type="GO" id="GO:0016020">
    <property type="term" value="C:membrane"/>
    <property type="evidence" value="ECO:0007669"/>
    <property type="project" value="UniProtKB-SubCell"/>
</dbReference>
<reference evidence="11 12" key="1">
    <citation type="journal article" date="2017" name="Mol. Ecol.">
        <title>Comparative and population genomic landscape of Phellinus noxius: A hypervariable fungus causing root rot in trees.</title>
        <authorList>
            <person name="Chung C.L."/>
            <person name="Lee T.J."/>
            <person name="Akiba M."/>
            <person name="Lee H.H."/>
            <person name="Kuo T.H."/>
            <person name="Liu D."/>
            <person name="Ke H.M."/>
            <person name="Yokoi T."/>
            <person name="Roa M.B."/>
            <person name="Lu M.J."/>
            <person name="Chang Y.Y."/>
            <person name="Ann P.J."/>
            <person name="Tsai J.N."/>
            <person name="Chen C.Y."/>
            <person name="Tzean S.S."/>
            <person name="Ota Y."/>
            <person name="Hattori T."/>
            <person name="Sahashi N."/>
            <person name="Liou R.F."/>
            <person name="Kikuchi T."/>
            <person name="Tsai I.J."/>
        </authorList>
    </citation>
    <scope>NUCLEOTIDE SEQUENCE [LARGE SCALE GENOMIC DNA]</scope>
    <source>
        <strain evidence="11 12">FFPRI411160</strain>
    </source>
</reference>
<dbReference type="PRINTS" id="PR00171">
    <property type="entry name" value="SUGRTRNSPORT"/>
</dbReference>
<dbReference type="PROSITE" id="PS50850">
    <property type="entry name" value="MFS"/>
    <property type="match status" value="1"/>
</dbReference>
<dbReference type="PROSITE" id="PS00216">
    <property type="entry name" value="SUGAR_TRANSPORT_1"/>
    <property type="match status" value="1"/>
</dbReference>
<dbReference type="InterPro" id="IPR020846">
    <property type="entry name" value="MFS_dom"/>
</dbReference>
<dbReference type="InterPro" id="IPR003663">
    <property type="entry name" value="Sugar/inositol_transpt"/>
</dbReference>
<feature type="transmembrane region" description="Helical" evidence="9">
    <location>
        <begin position="10"/>
        <end position="27"/>
    </location>
</feature>
<accession>A0A286U7U9</accession>
<gene>
    <name evidence="11" type="ORF">PNOK_0853100</name>
</gene>
<dbReference type="EMBL" id="NBII01000009">
    <property type="protein sequence ID" value="PAV15673.1"/>
    <property type="molecule type" value="Genomic_DNA"/>
</dbReference>
<evidence type="ECO:0000256" key="7">
    <source>
        <dbReference type="ARBA" id="ARBA00049119"/>
    </source>
</evidence>
<feature type="transmembrane region" description="Helical" evidence="9">
    <location>
        <begin position="325"/>
        <end position="345"/>
    </location>
</feature>
<dbReference type="STRING" id="2282107.A0A286U7U9"/>
<dbReference type="Gene3D" id="1.20.1250.20">
    <property type="entry name" value="MFS general substrate transporter like domains"/>
    <property type="match status" value="1"/>
</dbReference>
<protein>
    <submittedName>
        <fullName evidence="11">General substrate transporter</fullName>
    </submittedName>
</protein>
<feature type="domain" description="Major facilitator superfamily (MFS) profile" evidence="10">
    <location>
        <begin position="14"/>
        <end position="482"/>
    </location>
</feature>
<evidence type="ECO:0000256" key="5">
    <source>
        <dbReference type="ARBA" id="ARBA00022989"/>
    </source>
</evidence>
<dbReference type="SUPFAM" id="SSF103473">
    <property type="entry name" value="MFS general substrate transporter"/>
    <property type="match status" value="1"/>
</dbReference>
<feature type="transmembrane region" description="Helical" evidence="9">
    <location>
        <begin position="291"/>
        <end position="313"/>
    </location>
</feature>
<dbReference type="InterPro" id="IPR005828">
    <property type="entry name" value="MFS_sugar_transport-like"/>
</dbReference>
<dbReference type="AlphaFoldDB" id="A0A286U7U9"/>
<dbReference type="GO" id="GO:0005351">
    <property type="term" value="F:carbohydrate:proton symporter activity"/>
    <property type="evidence" value="ECO:0007669"/>
    <property type="project" value="TreeGrafter"/>
</dbReference>
<dbReference type="OrthoDB" id="2544694at2759"/>
<dbReference type="InterPro" id="IPR050360">
    <property type="entry name" value="MFS_Sugar_Transporters"/>
</dbReference>
<dbReference type="InterPro" id="IPR005829">
    <property type="entry name" value="Sugar_transporter_CS"/>
</dbReference>
<keyword evidence="3 8" id="KW-0813">Transport</keyword>
<evidence type="ECO:0000256" key="6">
    <source>
        <dbReference type="ARBA" id="ARBA00023136"/>
    </source>
</evidence>
<proteinExistence type="inferred from homology"/>
<comment type="subcellular location">
    <subcellularLocation>
        <location evidence="1">Membrane</location>
        <topology evidence="1">Multi-pass membrane protein</topology>
    </subcellularLocation>
</comment>
<evidence type="ECO:0000313" key="12">
    <source>
        <dbReference type="Proteomes" id="UP000217199"/>
    </source>
</evidence>
<dbReference type="Proteomes" id="UP000217199">
    <property type="component" value="Unassembled WGS sequence"/>
</dbReference>
<comment type="caution">
    <text evidence="11">The sequence shown here is derived from an EMBL/GenBank/DDBJ whole genome shotgun (WGS) entry which is preliminary data.</text>
</comment>
<evidence type="ECO:0000313" key="11">
    <source>
        <dbReference type="EMBL" id="PAV15673.1"/>
    </source>
</evidence>
<sequence length="538" mass="59825">MLTKLKGKKLVRAINLVAGLAILFFGYDQGMMSGVNISPDYVRRMKIGDATYEGQELGWVSNITNPTKQGGIVSIYYFGTLLGAIWAGVMGDKIGRIRTMLFGTLFIILGAALQASAMNAAWMCCARTINGVGTGFLNAIVPVWSAEVASHTSRGAFIAMEFTLNIFGVVLAYWIEFGLSYVDEGNSQVRWRFPIAFQLVPVTMFVISVWFMPESPRWLAKVGRTSEARTILAALRADGNEDDPYVIHEYTEILEVVALEKANHGRSSYISMLFGTGWGELHVARRVQLSVWLQIIQEWVGIAAVTVYAPTMFSQAGYDNRKSDWLSGLNMITYMISTLGSVVTIDRFGRRWGLWVGAVVQGIAMFLAGGFSRLTVIESANGNEVLKSRYGAAGAFFIFLYTSAFGATWLEIPWVYPTETFPLEVRAKGNAWGVIGWSIGNGWLTLLNPVMFSSIKENTLHVFGAVNFLSIPLVWAFYPETANRTLEEVDLLFASDSLFVWDNEKVFAERKGESDKIVVEKRPSEMREEKEKDSISEV</sequence>
<evidence type="ECO:0000256" key="3">
    <source>
        <dbReference type="ARBA" id="ARBA00022448"/>
    </source>
</evidence>
<dbReference type="NCBIfam" id="TIGR00879">
    <property type="entry name" value="SP"/>
    <property type="match status" value="1"/>
</dbReference>
<evidence type="ECO:0000256" key="2">
    <source>
        <dbReference type="ARBA" id="ARBA00010992"/>
    </source>
</evidence>
<keyword evidence="6 9" id="KW-0472">Membrane</keyword>
<name>A0A286U7U9_9AGAM</name>
<comment type="catalytic activity">
    <reaction evidence="7">
        <text>myo-inositol(out) + H(+)(out) = myo-inositol(in) + H(+)(in)</text>
        <dbReference type="Rhea" id="RHEA:60364"/>
        <dbReference type="ChEBI" id="CHEBI:15378"/>
        <dbReference type="ChEBI" id="CHEBI:17268"/>
    </reaction>
</comment>
<feature type="transmembrane region" description="Helical" evidence="9">
    <location>
        <begin position="71"/>
        <end position="89"/>
    </location>
</feature>
<keyword evidence="5 9" id="KW-1133">Transmembrane helix</keyword>
<evidence type="ECO:0000259" key="10">
    <source>
        <dbReference type="PROSITE" id="PS50850"/>
    </source>
</evidence>
<feature type="transmembrane region" description="Helical" evidence="9">
    <location>
        <begin position="128"/>
        <end position="144"/>
    </location>
</feature>
<dbReference type="PANTHER" id="PTHR48022">
    <property type="entry name" value="PLASTIDIC GLUCOSE TRANSPORTER 4"/>
    <property type="match status" value="1"/>
</dbReference>
<evidence type="ECO:0000256" key="9">
    <source>
        <dbReference type="SAM" id="Phobius"/>
    </source>
</evidence>
<dbReference type="Pfam" id="PF00083">
    <property type="entry name" value="Sugar_tr"/>
    <property type="match status" value="1"/>
</dbReference>
<feature type="transmembrane region" description="Helical" evidence="9">
    <location>
        <begin position="156"/>
        <end position="175"/>
    </location>
</feature>
<dbReference type="FunFam" id="1.20.1250.20:FF:000090">
    <property type="entry name" value="MFS sugar transporter, putative"/>
    <property type="match status" value="1"/>
</dbReference>
<dbReference type="InParanoid" id="A0A286U7U9"/>
<keyword evidence="12" id="KW-1185">Reference proteome</keyword>
<evidence type="ECO:0000256" key="1">
    <source>
        <dbReference type="ARBA" id="ARBA00004141"/>
    </source>
</evidence>